<dbReference type="PANTHER" id="PTHR14096">
    <property type="entry name" value="APOLIPOPROTEIN L"/>
    <property type="match status" value="1"/>
</dbReference>
<evidence type="ECO:0000256" key="2">
    <source>
        <dbReference type="SAM" id="MobiDB-lite"/>
    </source>
</evidence>
<dbReference type="InterPro" id="IPR008405">
    <property type="entry name" value="ApoL"/>
</dbReference>
<comment type="similarity">
    <text evidence="1">Belongs to the apolipoprotein L family.</text>
</comment>
<feature type="compositionally biased region" description="Polar residues" evidence="2">
    <location>
        <begin position="1"/>
        <end position="19"/>
    </location>
</feature>
<dbReference type="EMBL" id="GDIQ01089758">
    <property type="protein sequence ID" value="JAN04979.1"/>
    <property type="molecule type" value="Transcribed_RNA"/>
</dbReference>
<dbReference type="GO" id="GO:0005576">
    <property type="term" value="C:extracellular region"/>
    <property type="evidence" value="ECO:0007669"/>
    <property type="project" value="InterPro"/>
</dbReference>
<dbReference type="GO" id="GO:0016020">
    <property type="term" value="C:membrane"/>
    <property type="evidence" value="ECO:0007669"/>
    <property type="project" value="TreeGrafter"/>
</dbReference>
<sequence length="391" mass="42361">MGNNNSVPIIRDPQNNGANVTGRVAPEAPAGEDALGVLETVYHLQDELERSGLLQDQTTDVLQERKDIIQKLRDIATNLEKTHKDVLIADRVGTGVGIGAGCLVIGGIVAAPFTAGLSLSLTVMGTATGVAGGLTSAGANIAGLVMEKKMVASLEEELKTHLKHVEQLSSSDSTYLSRALRMRPTLQTLGNLSQGGWKRMVATLQKFITLALNGNHAEIHRTLNHRIDPEIKRLIQMLRLPTNPESLQLLAQICTLIVDNICSIKNAIKAFLNYFKRPELAKLAMIYTKSVMRTTTTTTAAEITSTFRGTPMAMTKTARVAAGALTAAFIVVDVIHMVHIWNETGETPTVQKFRKMADDLESEIRSTQGEMEDNLESGELDNASHSNQGTE</sequence>
<dbReference type="GO" id="GO:0008289">
    <property type="term" value="F:lipid binding"/>
    <property type="evidence" value="ECO:0007669"/>
    <property type="project" value="InterPro"/>
</dbReference>
<dbReference type="PANTHER" id="PTHR14096:SF28">
    <property type="entry name" value="APOLIPOPROTEIN L, 1-RELATED"/>
    <property type="match status" value="1"/>
</dbReference>
<feature type="compositionally biased region" description="Acidic residues" evidence="2">
    <location>
        <begin position="370"/>
        <end position="379"/>
    </location>
</feature>
<feature type="region of interest" description="Disordered" evidence="2">
    <location>
        <begin position="1"/>
        <end position="23"/>
    </location>
</feature>
<reference evidence="3" key="1">
    <citation type="submission" date="2015-10" db="EMBL/GenBank/DDBJ databases">
        <title>EvidentialGene: Evidence-directed Construction of Complete mRNA Transcriptomes without Genomes.</title>
        <authorList>
            <person name="Gilbert D.G."/>
        </authorList>
    </citation>
    <scope>NUCLEOTIDE SEQUENCE</scope>
</reference>
<protein>
    <submittedName>
        <fullName evidence="3">Adenylate cyclase</fullName>
    </submittedName>
</protein>
<dbReference type="GO" id="GO:0006869">
    <property type="term" value="P:lipid transport"/>
    <property type="evidence" value="ECO:0007669"/>
    <property type="project" value="InterPro"/>
</dbReference>
<evidence type="ECO:0000313" key="3">
    <source>
        <dbReference type="EMBL" id="JAN04979.1"/>
    </source>
</evidence>
<organism evidence="3">
    <name type="scientific">Daphnia magna</name>
    <dbReference type="NCBI Taxonomy" id="35525"/>
    <lineage>
        <taxon>Eukaryota</taxon>
        <taxon>Metazoa</taxon>
        <taxon>Ecdysozoa</taxon>
        <taxon>Arthropoda</taxon>
        <taxon>Crustacea</taxon>
        <taxon>Branchiopoda</taxon>
        <taxon>Diplostraca</taxon>
        <taxon>Cladocera</taxon>
        <taxon>Anomopoda</taxon>
        <taxon>Daphniidae</taxon>
        <taxon>Daphnia</taxon>
    </lineage>
</organism>
<dbReference type="GO" id="GO:0042157">
    <property type="term" value="P:lipoprotein metabolic process"/>
    <property type="evidence" value="ECO:0007669"/>
    <property type="project" value="InterPro"/>
</dbReference>
<evidence type="ECO:0000256" key="1">
    <source>
        <dbReference type="ARBA" id="ARBA00010090"/>
    </source>
</evidence>
<accession>A0A0P5MB14</accession>
<feature type="region of interest" description="Disordered" evidence="2">
    <location>
        <begin position="364"/>
        <end position="391"/>
    </location>
</feature>
<dbReference type="AlphaFoldDB" id="A0A0P5MB14"/>
<proteinExistence type="inferred from homology"/>
<dbReference type="Gene3D" id="1.20.1170.10">
    <property type="match status" value="1"/>
</dbReference>
<name>A0A0P5MB14_9CRUS</name>
<dbReference type="Pfam" id="PF05461">
    <property type="entry name" value="ApoL"/>
    <property type="match status" value="2"/>
</dbReference>
<dbReference type="OrthoDB" id="6363454at2759"/>